<evidence type="ECO:0000256" key="2">
    <source>
        <dbReference type="ARBA" id="ARBA00007879"/>
    </source>
</evidence>
<dbReference type="PANTHER" id="PTHR46030:SF1">
    <property type="entry name" value="ALPHA-KETOGLUTARATE-DEPENDENT DIOXYGENASE ALKB HOMOLOG 6"/>
    <property type="match status" value="1"/>
</dbReference>
<sequence>MADDLGGERLEAARIPDLPDAMYYIADFISAYEEEQILAKLPPKRWTTLSHRRLQAHPSTLTASNTLLAAPLPAYLTSSPAPLAARFEQLGIFALTPHRAPNHCLVNEYRRGEGIMAHEDGAAYAPVVATVSLGGTVVLEVTPKRREDGEGDGEKQALDGPAQQQQQTRRIVCAPRSLLVTVCSAYTSTLHGIPDVEVDEDLGPATVANWELLGDEARMKYEEAGGRNERGTRVSLTFRDVLKVAKAGGLGKILGGGGKRLV</sequence>
<dbReference type="EMBL" id="JBBWRZ010000001">
    <property type="protein sequence ID" value="KAK8246172.1"/>
    <property type="molecule type" value="Genomic_DNA"/>
</dbReference>
<organism evidence="10 11">
    <name type="scientific">Phyllosticta capitalensis</name>
    <dbReference type="NCBI Taxonomy" id="121624"/>
    <lineage>
        <taxon>Eukaryota</taxon>
        <taxon>Fungi</taxon>
        <taxon>Dikarya</taxon>
        <taxon>Ascomycota</taxon>
        <taxon>Pezizomycotina</taxon>
        <taxon>Dothideomycetes</taxon>
        <taxon>Dothideomycetes incertae sedis</taxon>
        <taxon>Botryosphaeriales</taxon>
        <taxon>Phyllostictaceae</taxon>
        <taxon>Phyllosticta</taxon>
    </lineage>
</organism>
<evidence type="ECO:0000256" key="5">
    <source>
        <dbReference type="ARBA" id="ARBA00023002"/>
    </source>
</evidence>
<protein>
    <submittedName>
        <fullName evidence="10">AlkB, alkylation repair protein 6</fullName>
    </submittedName>
</protein>
<evidence type="ECO:0000256" key="6">
    <source>
        <dbReference type="ARBA" id="ARBA00023004"/>
    </source>
</evidence>
<name>A0ABR1Z1W2_9PEZI</name>
<evidence type="ECO:0000256" key="1">
    <source>
        <dbReference type="ARBA" id="ARBA00004123"/>
    </source>
</evidence>
<keyword evidence="3" id="KW-0479">Metal-binding</keyword>
<keyword evidence="11" id="KW-1185">Reference proteome</keyword>
<proteinExistence type="inferred from homology"/>
<comment type="caution">
    <text evidence="10">The sequence shown here is derived from an EMBL/GenBank/DDBJ whole genome shotgun (WGS) entry which is preliminary data.</text>
</comment>
<comment type="subcellular location">
    <subcellularLocation>
        <location evidence="1">Nucleus</location>
    </subcellularLocation>
</comment>
<evidence type="ECO:0000256" key="3">
    <source>
        <dbReference type="ARBA" id="ARBA00022723"/>
    </source>
</evidence>
<keyword evidence="5" id="KW-0560">Oxidoreductase</keyword>
<keyword evidence="6" id="KW-0408">Iron</keyword>
<dbReference type="Pfam" id="PF13532">
    <property type="entry name" value="2OG-FeII_Oxy_2"/>
    <property type="match status" value="1"/>
</dbReference>
<dbReference type="InterPro" id="IPR005123">
    <property type="entry name" value="Oxoglu/Fe-dep_dioxygenase_dom"/>
</dbReference>
<evidence type="ECO:0000259" key="9">
    <source>
        <dbReference type="PROSITE" id="PS51471"/>
    </source>
</evidence>
<feature type="region of interest" description="Disordered" evidence="8">
    <location>
        <begin position="142"/>
        <end position="168"/>
    </location>
</feature>
<evidence type="ECO:0000256" key="7">
    <source>
        <dbReference type="ARBA" id="ARBA00023242"/>
    </source>
</evidence>
<comment type="similarity">
    <text evidence="2">Belongs to the alkB family.</text>
</comment>
<dbReference type="InterPro" id="IPR027450">
    <property type="entry name" value="AlkB-like"/>
</dbReference>
<dbReference type="SUPFAM" id="SSF51197">
    <property type="entry name" value="Clavaminate synthase-like"/>
    <property type="match status" value="1"/>
</dbReference>
<dbReference type="Proteomes" id="UP001492380">
    <property type="component" value="Unassembled WGS sequence"/>
</dbReference>
<evidence type="ECO:0000256" key="8">
    <source>
        <dbReference type="SAM" id="MobiDB-lite"/>
    </source>
</evidence>
<keyword evidence="7" id="KW-0539">Nucleus</keyword>
<accession>A0ABR1Z1W2</accession>
<gene>
    <name evidence="10" type="ORF">HDK90DRAFT_500521</name>
</gene>
<evidence type="ECO:0000256" key="4">
    <source>
        <dbReference type="ARBA" id="ARBA00022964"/>
    </source>
</evidence>
<dbReference type="InterPro" id="IPR032862">
    <property type="entry name" value="ALKBH6"/>
</dbReference>
<reference evidence="10 11" key="1">
    <citation type="submission" date="2024-04" db="EMBL/GenBank/DDBJ databases">
        <title>Phyllosticta paracitricarpa is synonymous to the EU quarantine fungus P. citricarpa based on phylogenomic analyses.</title>
        <authorList>
            <consortium name="Lawrence Berkeley National Laboratory"/>
            <person name="Van Ingen-Buijs V.A."/>
            <person name="Van Westerhoven A.C."/>
            <person name="Haridas S."/>
            <person name="Skiadas P."/>
            <person name="Martin F."/>
            <person name="Groenewald J.Z."/>
            <person name="Crous P.W."/>
            <person name="Seidl M.F."/>
        </authorList>
    </citation>
    <scope>NUCLEOTIDE SEQUENCE [LARGE SCALE GENOMIC DNA]</scope>
    <source>
        <strain evidence="10 11">CBS 123374</strain>
    </source>
</reference>
<keyword evidence="4" id="KW-0223">Dioxygenase</keyword>
<dbReference type="Gene3D" id="2.60.120.590">
    <property type="entry name" value="Alpha-ketoglutarate-dependent dioxygenase AlkB-like"/>
    <property type="match status" value="1"/>
</dbReference>
<dbReference type="PANTHER" id="PTHR46030">
    <property type="entry name" value="ALPHA-KETOGLUTARATE-DEPENDENT DIOXYGENASE ALKB HOMOLOG 6"/>
    <property type="match status" value="1"/>
</dbReference>
<dbReference type="InterPro" id="IPR037151">
    <property type="entry name" value="AlkB-like_sf"/>
</dbReference>
<dbReference type="PROSITE" id="PS51471">
    <property type="entry name" value="FE2OG_OXY"/>
    <property type="match status" value="1"/>
</dbReference>
<feature type="compositionally biased region" description="Basic and acidic residues" evidence="8">
    <location>
        <begin position="142"/>
        <end position="157"/>
    </location>
</feature>
<evidence type="ECO:0000313" key="11">
    <source>
        <dbReference type="Proteomes" id="UP001492380"/>
    </source>
</evidence>
<feature type="domain" description="Fe2OG dioxygenase" evidence="9">
    <location>
        <begin position="100"/>
        <end position="242"/>
    </location>
</feature>
<evidence type="ECO:0000313" key="10">
    <source>
        <dbReference type="EMBL" id="KAK8246172.1"/>
    </source>
</evidence>